<feature type="region of interest" description="Disordered" evidence="1">
    <location>
        <begin position="1"/>
        <end position="24"/>
    </location>
</feature>
<protein>
    <submittedName>
        <fullName evidence="2">Uncharacterized protein</fullName>
    </submittedName>
</protein>
<feature type="region of interest" description="Disordered" evidence="1">
    <location>
        <begin position="119"/>
        <end position="140"/>
    </location>
</feature>
<name>A0A645EYP4_9ZZZZ</name>
<feature type="compositionally biased region" description="Basic and acidic residues" evidence="1">
    <location>
        <begin position="55"/>
        <end position="64"/>
    </location>
</feature>
<feature type="region of interest" description="Disordered" evidence="1">
    <location>
        <begin position="47"/>
        <end position="98"/>
    </location>
</feature>
<evidence type="ECO:0000313" key="2">
    <source>
        <dbReference type="EMBL" id="MPN07178.1"/>
    </source>
</evidence>
<gene>
    <name evidence="2" type="ORF">SDC9_154444</name>
</gene>
<comment type="caution">
    <text evidence="2">The sequence shown here is derived from an EMBL/GenBank/DDBJ whole genome shotgun (WGS) entry which is preliminary data.</text>
</comment>
<proteinExistence type="predicted"/>
<dbReference type="AlphaFoldDB" id="A0A645EYP4"/>
<feature type="compositionally biased region" description="Basic residues" evidence="1">
    <location>
        <begin position="9"/>
        <end position="24"/>
    </location>
</feature>
<feature type="compositionally biased region" description="Acidic residues" evidence="1">
    <location>
        <begin position="72"/>
        <end position="81"/>
    </location>
</feature>
<evidence type="ECO:0000256" key="1">
    <source>
        <dbReference type="SAM" id="MobiDB-lite"/>
    </source>
</evidence>
<organism evidence="2">
    <name type="scientific">bioreactor metagenome</name>
    <dbReference type="NCBI Taxonomy" id="1076179"/>
    <lineage>
        <taxon>unclassified sequences</taxon>
        <taxon>metagenomes</taxon>
        <taxon>ecological metagenomes</taxon>
    </lineage>
</organism>
<dbReference type="EMBL" id="VSSQ01053140">
    <property type="protein sequence ID" value="MPN07178.1"/>
    <property type="molecule type" value="Genomic_DNA"/>
</dbReference>
<feature type="compositionally biased region" description="Polar residues" evidence="1">
    <location>
        <begin position="125"/>
        <end position="140"/>
    </location>
</feature>
<accession>A0A645EYP4</accession>
<sequence>MQEAQPGNRRSHPHHRAGLKPARRQRPILCPAHACIIIALEELIESGGTAGQQGRAEKGVEHQRVIQGASEPDIEADECSEQDQQSKPGFKEVGVNSDPTLFSRRGFDIGFDGNFHLNLPRKSVNRNVSGKNPKPSGQQA</sequence>
<reference evidence="2" key="1">
    <citation type="submission" date="2019-08" db="EMBL/GenBank/DDBJ databases">
        <authorList>
            <person name="Kucharzyk K."/>
            <person name="Murdoch R.W."/>
            <person name="Higgins S."/>
            <person name="Loffler F."/>
        </authorList>
    </citation>
    <scope>NUCLEOTIDE SEQUENCE</scope>
</reference>